<feature type="compositionally biased region" description="Basic and acidic residues" evidence="4">
    <location>
        <begin position="256"/>
        <end position="273"/>
    </location>
</feature>
<sequence length="324" mass="36228">MTSSSSINDHGDIITQMLADLRHLVVGLTSKERTADENITQGQSVQERIQIMKEYQEKIGDMNGCWRMQGRKTLLNGLQRENRQILALQEDNRQLRIAVKEYQDTLNLIMSKHRSIVSAFKGEIKLPMLIDQIAERNGVESEKLLQFFHSLSQCMALGELQSQRDQEAIKQLRTENVLLRELLNIAKHNSDGVLSTFRNRMHNSDGVLSTFRNRMCESGSTGSSSDSGTTKEQSSPSGSSESSKRGSSEPQPIEEEPAKLETQENGLESEHLKCNGTLEVLEANGQEETEEEEISSGPLERCRSRDSCASEDTIIFEGLPVTGV</sequence>
<feature type="compositionally biased region" description="Acidic residues" evidence="4">
    <location>
        <begin position="285"/>
        <end position="294"/>
    </location>
</feature>
<protein>
    <recommendedName>
        <fullName evidence="7">FGFR1 oncogene partner 2 homolog</fullName>
    </recommendedName>
</protein>
<gene>
    <name evidence="5" type="ORF">L596_009069</name>
</gene>
<dbReference type="InterPro" id="IPR008555">
    <property type="entry name" value="SIKE"/>
</dbReference>
<feature type="compositionally biased region" description="Low complexity" evidence="4">
    <location>
        <begin position="218"/>
        <end position="241"/>
    </location>
</feature>
<feature type="coiled-coil region" evidence="3">
    <location>
        <begin position="78"/>
        <end position="105"/>
    </location>
</feature>
<evidence type="ECO:0008006" key="7">
    <source>
        <dbReference type="Google" id="ProtNLM"/>
    </source>
</evidence>
<dbReference type="STRING" id="34508.A0A4U5PFH7"/>
<dbReference type="PANTHER" id="PTHR12186:SF2">
    <property type="entry name" value="FGFR1 ONCOGENE PARTNER 2 HOMOLOG"/>
    <property type="match status" value="1"/>
</dbReference>
<name>A0A4U5PFH7_STECR</name>
<reference evidence="5 6" key="2">
    <citation type="journal article" date="2019" name="G3 (Bethesda)">
        <title>Hybrid Assembly of the Genome of the Entomopathogenic Nematode Steinernema carpocapsae Identifies the X-Chromosome.</title>
        <authorList>
            <person name="Serra L."/>
            <person name="Macchietto M."/>
            <person name="Macias-Munoz A."/>
            <person name="McGill C.J."/>
            <person name="Rodriguez I.M."/>
            <person name="Rodriguez B."/>
            <person name="Murad R."/>
            <person name="Mortazavi A."/>
        </authorList>
    </citation>
    <scope>NUCLEOTIDE SEQUENCE [LARGE SCALE GENOMIC DNA]</scope>
    <source>
        <strain evidence="5 6">ALL</strain>
    </source>
</reference>
<comment type="caution">
    <text evidence="5">The sequence shown here is derived from an EMBL/GenBank/DDBJ whole genome shotgun (WGS) entry which is preliminary data.</text>
</comment>
<dbReference type="EMBL" id="AZBU02000002">
    <property type="protein sequence ID" value="TKR94834.1"/>
    <property type="molecule type" value="Genomic_DNA"/>
</dbReference>
<dbReference type="Pfam" id="PF05769">
    <property type="entry name" value="SIKE"/>
    <property type="match status" value="1"/>
</dbReference>
<evidence type="ECO:0000256" key="2">
    <source>
        <dbReference type="ARBA" id="ARBA00023054"/>
    </source>
</evidence>
<organism evidence="5 6">
    <name type="scientific">Steinernema carpocapsae</name>
    <name type="common">Entomopathogenic nematode</name>
    <dbReference type="NCBI Taxonomy" id="34508"/>
    <lineage>
        <taxon>Eukaryota</taxon>
        <taxon>Metazoa</taxon>
        <taxon>Ecdysozoa</taxon>
        <taxon>Nematoda</taxon>
        <taxon>Chromadorea</taxon>
        <taxon>Rhabditida</taxon>
        <taxon>Tylenchina</taxon>
        <taxon>Panagrolaimomorpha</taxon>
        <taxon>Strongyloidoidea</taxon>
        <taxon>Steinernematidae</taxon>
        <taxon>Steinernema</taxon>
    </lineage>
</organism>
<evidence type="ECO:0000313" key="6">
    <source>
        <dbReference type="Proteomes" id="UP000298663"/>
    </source>
</evidence>
<evidence type="ECO:0000313" key="5">
    <source>
        <dbReference type="EMBL" id="TKR94834.1"/>
    </source>
</evidence>
<dbReference type="Proteomes" id="UP000298663">
    <property type="component" value="Unassembled WGS sequence"/>
</dbReference>
<dbReference type="PANTHER" id="PTHR12186">
    <property type="entry name" value="SIKE FAMILY MEMBER"/>
    <property type="match status" value="1"/>
</dbReference>
<dbReference type="OrthoDB" id="21214at2759"/>
<evidence type="ECO:0000256" key="3">
    <source>
        <dbReference type="SAM" id="Coils"/>
    </source>
</evidence>
<keyword evidence="6" id="KW-1185">Reference proteome</keyword>
<comment type="similarity">
    <text evidence="1">Belongs to the SIKE family.</text>
</comment>
<proteinExistence type="inferred from homology"/>
<evidence type="ECO:0000256" key="4">
    <source>
        <dbReference type="SAM" id="MobiDB-lite"/>
    </source>
</evidence>
<dbReference type="AlphaFoldDB" id="A0A4U5PFH7"/>
<reference evidence="5 6" key="1">
    <citation type="journal article" date="2015" name="Genome Biol.">
        <title>Comparative genomics of Steinernema reveals deeply conserved gene regulatory networks.</title>
        <authorList>
            <person name="Dillman A.R."/>
            <person name="Macchietto M."/>
            <person name="Porter C.F."/>
            <person name="Rogers A."/>
            <person name="Williams B."/>
            <person name="Antoshechkin I."/>
            <person name="Lee M.M."/>
            <person name="Goodwin Z."/>
            <person name="Lu X."/>
            <person name="Lewis E.E."/>
            <person name="Goodrich-Blair H."/>
            <person name="Stock S.P."/>
            <person name="Adams B.J."/>
            <person name="Sternberg P.W."/>
            <person name="Mortazavi A."/>
        </authorList>
    </citation>
    <scope>NUCLEOTIDE SEQUENCE [LARGE SCALE GENOMIC DNA]</scope>
    <source>
        <strain evidence="5 6">ALL</strain>
    </source>
</reference>
<accession>A0A4U5PFH7</accession>
<feature type="region of interest" description="Disordered" evidence="4">
    <location>
        <begin position="214"/>
        <end position="307"/>
    </location>
</feature>
<evidence type="ECO:0000256" key="1">
    <source>
        <dbReference type="ARBA" id="ARBA00005537"/>
    </source>
</evidence>
<keyword evidence="2 3" id="KW-0175">Coiled coil</keyword>